<dbReference type="Gene3D" id="3.40.50.150">
    <property type="entry name" value="Vaccinia Virus protein VP39"/>
    <property type="match status" value="1"/>
</dbReference>
<dbReference type="Gene3D" id="3.30.420.10">
    <property type="entry name" value="Ribonuclease H-like superfamily/Ribonuclease H"/>
    <property type="match status" value="1"/>
</dbReference>
<proteinExistence type="predicted"/>
<dbReference type="PROSITE" id="PS50878">
    <property type="entry name" value="RT_POL"/>
    <property type="match status" value="1"/>
</dbReference>
<dbReference type="InterPro" id="IPR012337">
    <property type="entry name" value="RNaseH-like_sf"/>
</dbReference>
<reference evidence="6" key="2">
    <citation type="submission" date="2024-04" db="EMBL/GenBank/DDBJ databases">
        <authorList>
            <person name="Chen Y."/>
            <person name="Shah S."/>
            <person name="Dougan E. K."/>
            <person name="Thang M."/>
            <person name="Chan C."/>
        </authorList>
    </citation>
    <scope>NUCLEOTIDE SEQUENCE [LARGE SCALE GENOMIC DNA]</scope>
</reference>
<dbReference type="EMBL" id="CAMXCT010003504">
    <property type="protein sequence ID" value="CAI4004829.1"/>
    <property type="molecule type" value="Genomic_DNA"/>
</dbReference>
<dbReference type="Gene3D" id="3.60.10.10">
    <property type="entry name" value="Endonuclease/exonuclease/phosphatase"/>
    <property type="match status" value="1"/>
</dbReference>
<dbReference type="GO" id="GO:0003676">
    <property type="term" value="F:nucleic acid binding"/>
    <property type="evidence" value="ECO:0007669"/>
    <property type="project" value="InterPro"/>
</dbReference>
<dbReference type="InterPro" id="IPR036691">
    <property type="entry name" value="Endo/exonu/phosph_ase_sf"/>
</dbReference>
<dbReference type="InterPro" id="IPR002156">
    <property type="entry name" value="RNaseH_domain"/>
</dbReference>
<evidence type="ECO:0000259" key="3">
    <source>
        <dbReference type="PROSITE" id="PS50878"/>
    </source>
</evidence>
<dbReference type="GO" id="GO:0008168">
    <property type="term" value="F:methyltransferase activity"/>
    <property type="evidence" value="ECO:0007669"/>
    <property type="project" value="UniProtKB-KW"/>
</dbReference>
<keyword evidence="2" id="KW-0808">Transferase</keyword>
<dbReference type="EMBL" id="CAMXCT020003504">
    <property type="protein sequence ID" value="CAL1158204.1"/>
    <property type="molecule type" value="Genomic_DNA"/>
</dbReference>
<reference evidence="5" key="1">
    <citation type="submission" date="2022-10" db="EMBL/GenBank/DDBJ databases">
        <authorList>
            <person name="Chen Y."/>
            <person name="Dougan E. K."/>
            <person name="Chan C."/>
            <person name="Rhodes N."/>
            <person name="Thang M."/>
        </authorList>
    </citation>
    <scope>NUCLEOTIDE SEQUENCE</scope>
</reference>
<dbReference type="OrthoDB" id="445826at2759"/>
<dbReference type="Pfam" id="PF00075">
    <property type="entry name" value="RNase_H"/>
    <property type="match status" value="1"/>
</dbReference>
<dbReference type="Proteomes" id="UP001152797">
    <property type="component" value="Unassembled WGS sequence"/>
</dbReference>
<evidence type="ECO:0000256" key="1">
    <source>
        <dbReference type="ARBA" id="ARBA00022603"/>
    </source>
</evidence>
<evidence type="ECO:0000256" key="2">
    <source>
        <dbReference type="ARBA" id="ARBA00022679"/>
    </source>
</evidence>
<dbReference type="InterPro" id="IPR000477">
    <property type="entry name" value="RT_dom"/>
</dbReference>
<evidence type="ECO:0000313" key="5">
    <source>
        <dbReference type="EMBL" id="CAI4004829.1"/>
    </source>
</evidence>
<dbReference type="SUPFAM" id="SSF53335">
    <property type="entry name" value="S-adenosyl-L-methionine-dependent methyltransferases"/>
    <property type="match status" value="1"/>
</dbReference>
<gene>
    <name evidence="5" type="ORF">C1SCF055_LOCUS30598</name>
</gene>
<dbReference type="GO" id="GO:0032259">
    <property type="term" value="P:methylation"/>
    <property type="evidence" value="ECO:0007669"/>
    <property type="project" value="UniProtKB-KW"/>
</dbReference>
<name>A0A9P1D8Y6_9DINO</name>
<keyword evidence="1" id="KW-0489">Methyltransferase</keyword>
<feature type="domain" description="RNase H type-1" evidence="4">
    <location>
        <begin position="2533"/>
        <end position="2698"/>
    </location>
</feature>
<accession>A0A9P1D8Y6</accession>
<dbReference type="PROSITE" id="PS50879">
    <property type="entry name" value="RNASE_H_1"/>
    <property type="match status" value="1"/>
</dbReference>
<dbReference type="EMBL" id="CAMXCT030003504">
    <property type="protein sequence ID" value="CAL4792141.1"/>
    <property type="molecule type" value="Genomic_DNA"/>
</dbReference>
<dbReference type="InterPro" id="IPR029063">
    <property type="entry name" value="SAM-dependent_MTases_sf"/>
</dbReference>
<keyword evidence="7" id="KW-1185">Reference proteome</keyword>
<evidence type="ECO:0000313" key="7">
    <source>
        <dbReference type="Proteomes" id="UP001152797"/>
    </source>
</evidence>
<dbReference type="SUPFAM" id="SSF56219">
    <property type="entry name" value="DNase I-like"/>
    <property type="match status" value="1"/>
</dbReference>
<protein>
    <submittedName>
        <fullName evidence="5">Uncharacterized protein</fullName>
    </submittedName>
</protein>
<dbReference type="GO" id="GO:0004523">
    <property type="term" value="F:RNA-DNA hybrid ribonuclease activity"/>
    <property type="evidence" value="ECO:0007669"/>
    <property type="project" value="InterPro"/>
</dbReference>
<dbReference type="InterPro" id="IPR001525">
    <property type="entry name" value="C5_MeTfrase"/>
</dbReference>
<evidence type="ECO:0000313" key="6">
    <source>
        <dbReference type="EMBL" id="CAL1158204.1"/>
    </source>
</evidence>
<comment type="caution">
    <text evidence="5">The sequence shown here is derived from an EMBL/GenBank/DDBJ whole genome shotgun (WGS) entry which is preliminary data.</text>
</comment>
<organism evidence="5">
    <name type="scientific">Cladocopium goreaui</name>
    <dbReference type="NCBI Taxonomy" id="2562237"/>
    <lineage>
        <taxon>Eukaryota</taxon>
        <taxon>Sar</taxon>
        <taxon>Alveolata</taxon>
        <taxon>Dinophyceae</taxon>
        <taxon>Suessiales</taxon>
        <taxon>Symbiodiniaceae</taxon>
        <taxon>Cladocopium</taxon>
    </lineage>
</organism>
<dbReference type="SUPFAM" id="SSF53098">
    <property type="entry name" value="Ribonuclease H-like"/>
    <property type="match status" value="1"/>
</dbReference>
<evidence type="ECO:0000259" key="4">
    <source>
        <dbReference type="PROSITE" id="PS50879"/>
    </source>
</evidence>
<dbReference type="Pfam" id="PF00078">
    <property type="entry name" value="RVT_1"/>
    <property type="match status" value="1"/>
</dbReference>
<sequence length="2934" mass="325126">MATEWDKVVNMHGLFHPNWSLTEKGASVSLVVDCMVHTHEMVLGLTVPDGRKMRLFGDISSQIRGCRRLTLFDVTVDFAPDTVDLLITDVSNVVAHGLRPAADAFRVIELCAGVACSGAGLSEVGFSHLASVEWKPPLASLHQTCHPGVQVHVCDITSPDCVKQWLQQHEPPFSLMSGFSCQPYSTGGAQAGSSDERSSTLPASLRACYLCQSPLLILECVAPARCNKFVQAHLGYLESQLGYHVSQTCLKLEDIRVARRYRWWVVATHPSLGKVELPDWPRSPNLVVRDLLPVMKQWEPDVAKALELQPHEITRFTMDGSHLRKYLMQKDGKLPTCLHSWGSQADPCPCGCRLAGFSETLIQQRGIYAQLVQFHTEDGLVAFRHLHPTELSLMNGFLPPAMWNSPDHPDLRLCLCAVGQLASPLQAIWVGGCALRHMQQVLGLPQVQPAEVLAEYRKKLFHAAHELLHDTPPPTIALNMVEIRHPDGTVVHVQVTDTTTLAQLCQAEIDLTQHALEGQWCDANTGGVLAADALVTGLCIRVQPFVQPTAAHPSVDLESLDPAILSEIPLDFGSVEFPRVASDASEAGVSGVPSIGVTDCPSRCPDGACDSSAPAFVMPADGLSPDALSGLKHLSSSQLVALVPPLVSDVQVCMHMRQAAVPSSSRLAVLQNQGGAMGDDEINLHVHACLAIAKDPHTQYLDPLLATTWLQHGTATLVRDWLACLPSVRRIVTVVLVHEHWIPIVWTRGLTEVHVSIWECGGSDDVDCLCPLHGLVSQAWGLPRFAVACTRRSFSGSYCGAAAVAYIAHVLIDSCLPHTESLLLDLHEAFRVSFREAVGNLNEVPKPWCWGLGQVDVVGLTASLLQLHGVPMSQATTRAKLVIQSLGRNEVQNAVTGVSPWKSLKALANLQTPVLQLVLPDEAAQKVIAKQSTTNAKSNATKKMLPSKPVDIAGKLLTHQSLAMLVLNPPNELPTCLQWSTLRFAVRCSVNQEPMLLAGVLVQLGQQVVYQFRSKDLLTVPTVDVACARVTVYYDQLDMCWEDFATRPVKHILALLPCLQTCRTDNCSCPSWHPKPDQPNDALLDVFRRQFFNDAGRPVKWDRASHFAVMIRYVKSMEQTVLAMSGTKGVFIEPKTEDALKASPEFQVIWLPQLDFASVTHKARCEVHCIGIARSGQRFGLRVPLAHFPEVFASVKPDAVYLAPGSRSTYHCGPWPYGSDRKMLARVLKASGWDCRPLQPLHGVPGGLMWAVQAVVAPATNVLSLSHGQVVITAQDTKPTAADHDATVVGPAQTVKIQLRAFFSVFLWLMMLRVGEARVPGPDGQWSLGVANPSGLQGKYHVLGNTSCDVMAVSETHLTSADRKHLQHSLRAMKSKYRTVLTGAPMAPRSAASEAGQWAGVGFVSAVPCRTVATAWPLDLYETGRLQFAAFHTQSSWTFGAVVYGYPEGKTHPMAHQRTEAILDFAITRLAMSPGPRFLAGDFNFEPDVLEAVQTLRAQGWQEVQDLHLAQTGAAVQMTCKGVTRKDHLWLSPELVLAFRGLTVCHETFADHAVLRAEFQGGTAHLERFVWPCPKEVPWQKVQPLSAPMSFASPVDPTTQYQQLWHARESQAQLDLKHDWLPSMKGRGHQTVPHKRCNRQAPMRQGRSHDVQPAFFGYSAMHAKQFKQVRRLQNYCRWAQGRPTHGSTDNLHGIGLWNSILRAPGFSGSFAEWWPSRQYVSPLDPVVMPQFCPGFDVACQVYDAVLAEVRLLEQRLTQAKTSHRRQQHEADRHLIFREVARTPAEPVETLVHTVQTSVTEVDVAECALVLSSPVALRADLPLWINGEVVEVIHADTDKVWVSDVDAVQVGHVVAQNDLIGDLPALFEAFHDQWRLRWCRHDNTPFTHWSELLDFARQVVRPVPIPHLAVDGPALQGEFHRKKKRAATGLDGVSRHDCLLADDSTMQSVISLYSRAEFDGAWPQQLLAGKVHSLAKTESASSVGDYRPITVFSLLYRAWSSLQSGHLLQWAEQWVDDGVFGNRSGRQASDLWHHVMQQIEQAYCSGNCLTGLSADIEKCFNCIPRFPALCLAVLVGTPHQVTTAWAGALSSMCRHFKVRDSYSDGFQTSTGLAEGCGLSVYGMLLVDHLFSLWMRFQAPSVQTLSYVDDWQTYSWDPARTVQQLDLVERYARLLDLSIDRKKTFGWSTDPRARRELRAHGITVLHQARELGCHLGVSRQHTNHTVTQRIQALDDFWGKLEASKAKHRSKVHMLRAVAWSRGLHAVASAPLGESVWTELRRRATGALGCHRPGLNGHILLGLVEELVDPQLIGLLWTCRCVRRQCTVDFWTSSVALVALGELDLPPTSLAAILAHRLSQVGLSVQRDGTVVDEYGQFHLHTHNYAEVELRLLWAWQRLVSHKVSHRVEFAGLWQVDVPATRRALARLPIDDQAMYRHSLAGGLYTESYKAKWNEQSEACRWCGLPDTMQHRYWECPQHHDLRQTLAPDAVRTLSLLPPALSLRGWALQAPTWPSWIRLLAALPTDLPEPATGLKPDQWNDVFTDGSCLCQDSPSYRVAAWSAVCVPTFSAHWNSQGTSVLGAAVLPGVCQTAFRAELFAVAYVLHCAACVRAPVRLWTDCLGVVNRFNQLFWGKFKLPVNKANSDLWAWISTSLDKLGRDKVQLHKVPAHRSVRSATSQLEAWNFFHNALADRAARFANQARPAWFWDHWCQHVQATHAAAVLSDQVRALHLAVGRRNVRGGLESEIPAAVPRATREFEATFCLGNWTGAIMPATAQLYGLSHVRRATQWFGERLDRSPAAAVVWVSFAQLYVDFQLTWGVSGPLKVHGQWVDMATRPYLDVERFDFKKRLKWFRQFLKALWGEAAVGVSLQQCRPKSESIQAFVQSVALPWNPRALHEVEVWFGQHLKEPCVRSAGALKCLPLASQSGSMKLETG</sequence>
<feature type="domain" description="Reverse transcriptase" evidence="3">
    <location>
        <begin position="1954"/>
        <end position="2202"/>
    </location>
</feature>
<dbReference type="InterPro" id="IPR036397">
    <property type="entry name" value="RNaseH_sf"/>
</dbReference>
<dbReference type="Pfam" id="PF00145">
    <property type="entry name" value="DNA_methylase"/>
    <property type="match status" value="1"/>
</dbReference>